<name>A0A6L5XF94_9BACT</name>
<accession>A0A6L5XF94</accession>
<reference evidence="2 3" key="1">
    <citation type="submission" date="2019-08" db="EMBL/GenBank/DDBJ databases">
        <title>In-depth cultivation of the pig gut microbiome towards novel bacterial diversity and tailored functional studies.</title>
        <authorList>
            <person name="Wylensek D."/>
            <person name="Hitch T.C.A."/>
            <person name="Clavel T."/>
        </authorList>
    </citation>
    <scope>NUCLEOTIDE SEQUENCE [LARGE SCALE GENOMIC DNA]</scope>
    <source>
        <strain evidence="2 3">Oil-RF-744-WCA-WT-10</strain>
    </source>
</reference>
<organism evidence="2 3">
    <name type="scientific">Sodaliphilus pleomorphus</name>
    <dbReference type="NCBI Taxonomy" id="2606626"/>
    <lineage>
        <taxon>Bacteria</taxon>
        <taxon>Pseudomonadati</taxon>
        <taxon>Bacteroidota</taxon>
        <taxon>Bacteroidia</taxon>
        <taxon>Bacteroidales</taxon>
        <taxon>Muribaculaceae</taxon>
        <taxon>Sodaliphilus</taxon>
    </lineage>
</organism>
<evidence type="ECO:0000313" key="3">
    <source>
        <dbReference type="Proteomes" id="UP000483362"/>
    </source>
</evidence>
<proteinExistence type="predicted"/>
<comment type="caution">
    <text evidence="2">The sequence shown here is derived from an EMBL/GenBank/DDBJ whole genome shotgun (WGS) entry which is preliminary data.</text>
</comment>
<dbReference type="AlphaFoldDB" id="A0A6L5XF94"/>
<feature type="region of interest" description="Disordered" evidence="1">
    <location>
        <begin position="77"/>
        <end position="104"/>
    </location>
</feature>
<dbReference type="RefSeq" id="WP_154327771.1">
    <property type="nucleotide sequence ID" value="NZ_CP045696.1"/>
</dbReference>
<dbReference type="Proteomes" id="UP000483362">
    <property type="component" value="Unassembled WGS sequence"/>
</dbReference>
<gene>
    <name evidence="2" type="ORF">FYJ29_07985</name>
</gene>
<evidence type="ECO:0000313" key="2">
    <source>
        <dbReference type="EMBL" id="MSS17692.1"/>
    </source>
</evidence>
<evidence type="ECO:0000256" key="1">
    <source>
        <dbReference type="SAM" id="MobiDB-lite"/>
    </source>
</evidence>
<dbReference type="EMBL" id="VULT01000011">
    <property type="protein sequence ID" value="MSS17692.1"/>
    <property type="molecule type" value="Genomic_DNA"/>
</dbReference>
<feature type="region of interest" description="Disordered" evidence="1">
    <location>
        <begin position="1"/>
        <end position="28"/>
    </location>
</feature>
<keyword evidence="3" id="KW-1185">Reference proteome</keyword>
<protein>
    <submittedName>
        <fullName evidence="2">Uncharacterized protein</fullName>
    </submittedName>
</protein>
<feature type="compositionally biased region" description="Polar residues" evidence="1">
    <location>
        <begin position="1"/>
        <end position="20"/>
    </location>
</feature>
<sequence length="104" mass="11768">MENTQPKSEQAPRQATQEPQPATPCHDAEQAIGRLGLDRDVASRVMEIIDEQVKNADTAGYRRGRNEKIELLTRPLDPVTEAELESDAPSPHFPRYTRRSVWDS</sequence>